<comment type="caution">
    <text evidence="3">The sequence shown here is derived from an EMBL/GenBank/DDBJ whole genome shotgun (WGS) entry which is preliminary data.</text>
</comment>
<keyword evidence="2" id="KW-0812">Transmembrane</keyword>
<feature type="compositionally biased region" description="Low complexity" evidence="1">
    <location>
        <begin position="316"/>
        <end position="369"/>
    </location>
</feature>
<proteinExistence type="predicted"/>
<evidence type="ECO:0000256" key="2">
    <source>
        <dbReference type="SAM" id="Phobius"/>
    </source>
</evidence>
<feature type="compositionally biased region" description="Polar residues" evidence="1">
    <location>
        <begin position="375"/>
        <end position="385"/>
    </location>
</feature>
<evidence type="ECO:0000256" key="1">
    <source>
        <dbReference type="SAM" id="MobiDB-lite"/>
    </source>
</evidence>
<protein>
    <recommendedName>
        <fullName evidence="5">Polysaccharide chain length determinant N-terminal domain-containing protein</fullName>
    </recommendedName>
</protein>
<keyword evidence="4" id="KW-1185">Reference proteome</keyword>
<feature type="region of interest" description="Disordered" evidence="1">
    <location>
        <begin position="316"/>
        <end position="395"/>
    </location>
</feature>
<dbReference type="RefSeq" id="WP_345504053.1">
    <property type="nucleotide sequence ID" value="NZ_BAABLO010000011.1"/>
</dbReference>
<dbReference type="Proteomes" id="UP001500556">
    <property type="component" value="Unassembled WGS sequence"/>
</dbReference>
<keyword evidence="2" id="KW-1133">Transmembrane helix</keyword>
<organism evidence="3 4">
    <name type="scientific">Pedococcus ginsenosidimutans</name>
    <dbReference type="NCBI Taxonomy" id="490570"/>
    <lineage>
        <taxon>Bacteria</taxon>
        <taxon>Bacillati</taxon>
        <taxon>Actinomycetota</taxon>
        <taxon>Actinomycetes</taxon>
        <taxon>Micrococcales</taxon>
        <taxon>Intrasporangiaceae</taxon>
        <taxon>Pedococcus</taxon>
    </lineage>
</organism>
<evidence type="ECO:0008006" key="5">
    <source>
        <dbReference type="Google" id="ProtNLM"/>
    </source>
</evidence>
<keyword evidence="2" id="KW-0472">Membrane</keyword>
<gene>
    <name evidence="3" type="ORF">GCM10025782_27110</name>
</gene>
<reference evidence="4" key="1">
    <citation type="journal article" date="2019" name="Int. J. Syst. Evol. Microbiol.">
        <title>The Global Catalogue of Microorganisms (GCM) 10K type strain sequencing project: providing services to taxonomists for standard genome sequencing and annotation.</title>
        <authorList>
            <consortium name="The Broad Institute Genomics Platform"/>
            <consortium name="The Broad Institute Genome Sequencing Center for Infectious Disease"/>
            <person name="Wu L."/>
            <person name="Ma J."/>
        </authorList>
    </citation>
    <scope>NUCLEOTIDE SEQUENCE [LARGE SCALE GENOMIC DNA]</scope>
    <source>
        <strain evidence="4">JCM 18961</strain>
    </source>
</reference>
<sequence>MEIIDYLKAARRRLALVILLPLISMGATAGLLLSQAPTYTGTAVVDPPALVGSLDSQYTGAQGVNQFVSAFEATSSGPLVRQQVSSETGVSTTNLNDELVVTQRLTSASLAVTYTSPKKSTVVPVLNAVTTATLRTLFESQVQSAQARVDAARKTVDDASAAVGAFTAKYAMADPQKAYEAQLSRVNSLVQQQASFTAAGNSVGAAAMGSPIAAAKADLAKFGPILNEFTKLTAARDTAVTGLDEANAKLSSATVQLANADPTKIVFIGGAHAVDRTPQVLTTTASVGAAAFFLALVLVLILEVAARGRRSREAGAASAELGGSEAAGTEAAGTEAVGTEAAGRPAHAAATTTSDAGQPAASAVAVPPAGQGGATTKSGADNVTEPSLPRPATRG</sequence>
<evidence type="ECO:0000313" key="4">
    <source>
        <dbReference type="Proteomes" id="UP001500556"/>
    </source>
</evidence>
<feature type="transmembrane region" description="Helical" evidence="2">
    <location>
        <begin position="280"/>
        <end position="302"/>
    </location>
</feature>
<name>A0ABP8YDF4_9MICO</name>
<accession>A0ABP8YDF4</accession>
<evidence type="ECO:0000313" key="3">
    <source>
        <dbReference type="EMBL" id="GAA4727154.1"/>
    </source>
</evidence>
<dbReference type="EMBL" id="BAABLO010000011">
    <property type="protein sequence ID" value="GAA4727154.1"/>
    <property type="molecule type" value="Genomic_DNA"/>
</dbReference>